<feature type="compositionally biased region" description="Basic and acidic residues" evidence="2">
    <location>
        <begin position="164"/>
        <end position="175"/>
    </location>
</feature>
<evidence type="ECO:0000313" key="3">
    <source>
        <dbReference type="EMBL" id="AAW44606.2"/>
    </source>
</evidence>
<feature type="compositionally biased region" description="Basic and acidic residues" evidence="2">
    <location>
        <begin position="87"/>
        <end position="96"/>
    </location>
</feature>
<feature type="region of interest" description="Disordered" evidence="2">
    <location>
        <begin position="471"/>
        <end position="497"/>
    </location>
</feature>
<organism evidence="3 4">
    <name type="scientific">Cryptococcus deneoformans (strain JEC21 / ATCC MYA-565)</name>
    <name type="common">Cryptococcus neoformans var. neoformans serotype D</name>
    <dbReference type="NCBI Taxonomy" id="214684"/>
    <lineage>
        <taxon>Eukaryota</taxon>
        <taxon>Fungi</taxon>
        <taxon>Dikarya</taxon>
        <taxon>Basidiomycota</taxon>
        <taxon>Agaricomycotina</taxon>
        <taxon>Tremellomycetes</taxon>
        <taxon>Tremellales</taxon>
        <taxon>Cryptococcaceae</taxon>
        <taxon>Cryptococcus</taxon>
        <taxon>Cryptococcus neoformans species complex</taxon>
    </lineage>
</organism>
<keyword evidence="4" id="KW-1185">Reference proteome</keyword>
<feature type="compositionally biased region" description="Polar residues" evidence="2">
    <location>
        <begin position="226"/>
        <end position="238"/>
    </location>
</feature>
<dbReference type="VEuPathDB" id="FungiDB:CNG01790"/>
<feature type="compositionally biased region" description="Basic and acidic residues" evidence="2">
    <location>
        <begin position="927"/>
        <end position="936"/>
    </location>
</feature>
<proteinExistence type="predicted"/>
<feature type="region of interest" description="Disordered" evidence="2">
    <location>
        <begin position="1"/>
        <end position="96"/>
    </location>
</feature>
<name>Q5KE43_CRYD1</name>
<dbReference type="RefSeq" id="XP_024513218.1">
    <property type="nucleotide sequence ID" value="XM_024657537.1"/>
</dbReference>
<feature type="coiled-coil region" evidence="1">
    <location>
        <begin position="303"/>
        <end position="330"/>
    </location>
</feature>
<feature type="region of interest" description="Disordered" evidence="2">
    <location>
        <begin position="218"/>
        <end position="274"/>
    </location>
</feature>
<dbReference type="eggNOG" id="ENOG502RBBX">
    <property type="taxonomic scope" value="Eukaryota"/>
</dbReference>
<feature type="region of interest" description="Disordered" evidence="2">
    <location>
        <begin position="617"/>
        <end position="729"/>
    </location>
</feature>
<evidence type="ECO:0000256" key="2">
    <source>
        <dbReference type="SAM" id="MobiDB-lite"/>
    </source>
</evidence>
<dbReference type="OrthoDB" id="2564619at2759"/>
<keyword evidence="1" id="KW-0175">Coiled coil</keyword>
<dbReference type="GeneID" id="36392933"/>
<dbReference type="Proteomes" id="UP000002149">
    <property type="component" value="Chromosome 7"/>
</dbReference>
<accession>Q5KE43</accession>
<dbReference type="KEGG" id="cne:CNG01790"/>
<dbReference type="AlphaFoldDB" id="Q5KE43"/>
<feature type="compositionally biased region" description="Polar residues" evidence="2">
    <location>
        <begin position="482"/>
        <end position="497"/>
    </location>
</feature>
<feature type="region of interest" description="Disordered" evidence="2">
    <location>
        <begin position="974"/>
        <end position="994"/>
    </location>
</feature>
<feature type="region of interest" description="Disordered" evidence="2">
    <location>
        <begin position="145"/>
        <end position="199"/>
    </location>
</feature>
<feature type="compositionally biased region" description="Polar residues" evidence="2">
    <location>
        <begin position="637"/>
        <end position="651"/>
    </location>
</feature>
<gene>
    <name evidence="3" type="ordered locus">CNG01790</name>
</gene>
<feature type="region of interest" description="Disordered" evidence="2">
    <location>
        <begin position="356"/>
        <end position="377"/>
    </location>
</feature>
<dbReference type="PaxDb" id="214684-Q5KE43"/>
<feature type="compositionally biased region" description="Basic and acidic residues" evidence="2">
    <location>
        <begin position="692"/>
        <end position="710"/>
    </location>
</feature>
<protein>
    <submittedName>
        <fullName evidence="3">Uncharacterized protein</fullName>
    </submittedName>
</protein>
<dbReference type="HOGENOM" id="CLU_752305_0_0_1"/>
<dbReference type="InParanoid" id="Q5KE43"/>
<feature type="compositionally biased region" description="Low complexity" evidence="2">
    <location>
        <begin position="809"/>
        <end position="822"/>
    </location>
</feature>
<evidence type="ECO:0000256" key="1">
    <source>
        <dbReference type="SAM" id="Coils"/>
    </source>
</evidence>
<feature type="compositionally biased region" description="Pro residues" evidence="2">
    <location>
        <begin position="21"/>
        <end position="30"/>
    </location>
</feature>
<sequence>MASGIVSGSLSSNSHSHHSLPSPPTRPPRLAPDAQQELIIDRPTRKPTSPSRPVAGESFWRWSHNTPSTVDTYAPTELHFPASHSPGDSEGRRMEARSTYYSDFSAGSTVPDVNDLAILPTIFKRGQALQPVMQNQEAARGLTSIPEAPSSTHSQEQQETVHSQPRDIPEKDRKRSSAGTFGPKNGKYPSIYSINSSNASPERHIASNIYDIPRAANQTKRRPLSYSATSTSPQTFTTPKAADDTAAVASRRAMGMTSPSDRADHREPESESQIEDYLRRQSKCNQRRIAPASSPAPTSGFGFESAVDLNDDLEDKMKKSKKEFRKSKVDQMLGEGAEYARMTMELNRATLRKAFDGPVKQTNGPVPPPRNHKHSPSVPANLLHTSSPTKSINSVRQGLTYAEALNSPVSTTNRSASHSHILPLQKSASIDSLPSLHTSFTDSVNLEHRPLLKQSLPPLPTQPHLTQSTISISRPSLPPFPSVNQAPSTSSTLSPSQRTILIRRTRKLEALLGETLSESQISQHVVDPLHSVKEFDTQVKEGWPDSPPADWRKRVPEWEREDCLVQRVKGENGEIRGEGKGKSLAQKTLAALNLTSRKPEGDNLKVYVSRQMRVTETVTHGESGMKASVNRAEPGSDTVSPTSANSTNADSQWPAENEGDEGKKTRRQQLAKLHRMLGVPIPPEVVNPASHIDPHTSHTPDKRRVSDRTSAETASPCAGSPSDQSFMTFDEASSGNRWSRLRNLHKRMGNGSIAVSEGRSLASDDGGASFMDLGEEKKMSKEEKSFAKKRVAKLEHVLGDKPPSRTYIPSSSSFRDPLSSDPSNKRLSLLYESYSTSLQGLLYLIDHDQPKLAQVMDSLHYCFPLLDDQPEPDHHLRTSASSPGRRTGTPPFSPGLEPPVGNRRDTGDVYDLSQSDPLGTESAVQQQHKEDEELNKPDPQSRTARKRRTGKLPQFFGESVDLSKPLEERANTVPRARLQSASASRHATGGGRWKGRRDTIIDAMLGEMWQSVQTEMGRGGLKKDEVDRLGDLMCMLRERKRERNGYWESV</sequence>
<feature type="compositionally biased region" description="Polar residues" evidence="2">
    <location>
        <begin position="149"/>
        <end position="163"/>
    </location>
</feature>
<evidence type="ECO:0000313" key="4">
    <source>
        <dbReference type="Proteomes" id="UP000002149"/>
    </source>
</evidence>
<feature type="compositionally biased region" description="Basic residues" evidence="2">
    <location>
        <begin position="664"/>
        <end position="675"/>
    </location>
</feature>
<feature type="region of interest" description="Disordered" evidence="2">
    <location>
        <begin position="797"/>
        <end position="822"/>
    </location>
</feature>
<dbReference type="EMBL" id="AE017347">
    <property type="protein sequence ID" value="AAW44606.2"/>
    <property type="molecule type" value="Genomic_DNA"/>
</dbReference>
<feature type="compositionally biased region" description="Polar residues" evidence="2">
    <location>
        <begin position="912"/>
        <end position="926"/>
    </location>
</feature>
<reference evidence="3 4" key="1">
    <citation type="journal article" date="2005" name="Science">
        <title>The genome of the basidiomycetous yeast and human pathogen Cryptococcus neoformans.</title>
        <authorList>
            <person name="Loftus B.J."/>
            <person name="Fung E."/>
            <person name="Roncaglia P."/>
            <person name="Rowley D."/>
            <person name="Amedeo P."/>
            <person name="Bruno D."/>
            <person name="Vamathevan J."/>
            <person name="Miranda M."/>
            <person name="Anderson I.J."/>
            <person name="Fraser J.A."/>
            <person name="Allen J.E."/>
            <person name="Bosdet I.E."/>
            <person name="Brent M.R."/>
            <person name="Chiu R."/>
            <person name="Doering T.L."/>
            <person name="Donlin M.J."/>
            <person name="D'Souza C.A."/>
            <person name="Fox D.S."/>
            <person name="Grinberg V."/>
            <person name="Fu J."/>
            <person name="Fukushima M."/>
            <person name="Haas B.J."/>
            <person name="Huang J.C."/>
            <person name="Janbon G."/>
            <person name="Jones S.J."/>
            <person name="Koo H.L."/>
            <person name="Krzywinski M.I."/>
            <person name="Kwon-Chung J.K."/>
            <person name="Lengeler K.B."/>
            <person name="Maiti R."/>
            <person name="Marra M.A."/>
            <person name="Marra R.E."/>
            <person name="Mathewson C.A."/>
            <person name="Mitchell T.G."/>
            <person name="Pertea M."/>
            <person name="Riggs F.R."/>
            <person name="Salzberg S.L."/>
            <person name="Schein J.E."/>
            <person name="Shvartsbeyn A."/>
            <person name="Shin H."/>
            <person name="Shumway M."/>
            <person name="Specht C.A."/>
            <person name="Suh B.B."/>
            <person name="Tenney A."/>
            <person name="Utterback T.R."/>
            <person name="Wickes B.L."/>
            <person name="Wortman J.R."/>
            <person name="Wye N.H."/>
            <person name="Kronstad J.W."/>
            <person name="Lodge J.K."/>
            <person name="Heitman J."/>
            <person name="Davis R.W."/>
            <person name="Fraser C.M."/>
            <person name="Hyman R.W."/>
        </authorList>
    </citation>
    <scope>NUCLEOTIDE SEQUENCE [LARGE SCALE GENOMIC DNA]</scope>
    <source>
        <strain evidence="4">JEC21 / ATCC MYA-565</strain>
    </source>
</reference>
<feature type="region of interest" description="Disordered" evidence="2">
    <location>
        <begin position="872"/>
        <end position="962"/>
    </location>
</feature>